<keyword evidence="1" id="KW-0472">Membrane</keyword>
<dbReference type="EMBL" id="FZQB01000005">
    <property type="protein sequence ID" value="SNT73528.1"/>
    <property type="molecule type" value="Genomic_DNA"/>
</dbReference>
<feature type="domain" description="DUF1468" evidence="2">
    <location>
        <begin position="7"/>
        <end position="148"/>
    </location>
</feature>
<evidence type="ECO:0000313" key="4">
    <source>
        <dbReference type="Proteomes" id="UP000198307"/>
    </source>
</evidence>
<dbReference type="Pfam" id="PF07331">
    <property type="entry name" value="TctB"/>
    <property type="match status" value="1"/>
</dbReference>
<organism evidence="3 4">
    <name type="scientific">Paracoccus seriniphilus</name>
    <dbReference type="NCBI Taxonomy" id="184748"/>
    <lineage>
        <taxon>Bacteria</taxon>
        <taxon>Pseudomonadati</taxon>
        <taxon>Pseudomonadota</taxon>
        <taxon>Alphaproteobacteria</taxon>
        <taxon>Rhodobacterales</taxon>
        <taxon>Paracoccaceae</taxon>
        <taxon>Paracoccus</taxon>
    </lineage>
</organism>
<protein>
    <submittedName>
        <fullName evidence="3">Putative tricarboxylic transport membrane protein</fullName>
    </submittedName>
</protein>
<name>A0A239PTR8_9RHOB</name>
<feature type="transmembrane region" description="Helical" evidence="1">
    <location>
        <begin position="126"/>
        <end position="147"/>
    </location>
</feature>
<feature type="transmembrane region" description="Helical" evidence="1">
    <location>
        <begin position="38"/>
        <end position="56"/>
    </location>
</feature>
<dbReference type="Proteomes" id="UP000198307">
    <property type="component" value="Unassembled WGS sequence"/>
</dbReference>
<sequence length="157" mass="16977">MKLSDMLLGLIFAAFGLWMFIASAGFPAAPGMAFGSGLFPRILAVGFMVCGAFLAGQQMLSSDPDHWFTRPIWAQSLTGCLRFGLVPLGILFYILVAPHMGMIPTSVLILAVFFALLNVRMRVGLPVALLAPIGVYLLFSKFLLVPLPRGLLEGMPF</sequence>
<feature type="transmembrane region" description="Helical" evidence="1">
    <location>
        <begin position="77"/>
        <end position="96"/>
    </location>
</feature>
<dbReference type="InterPro" id="IPR009936">
    <property type="entry name" value="DUF1468"/>
</dbReference>
<keyword evidence="1" id="KW-1133">Transmembrane helix</keyword>
<keyword evidence="4" id="KW-1185">Reference proteome</keyword>
<proteinExistence type="predicted"/>
<evidence type="ECO:0000256" key="1">
    <source>
        <dbReference type="SAM" id="Phobius"/>
    </source>
</evidence>
<gene>
    <name evidence="3" type="ORF">SAMN05444959_10572</name>
</gene>
<dbReference type="OrthoDB" id="6174504at2"/>
<reference evidence="3 4" key="1">
    <citation type="submission" date="2017-07" db="EMBL/GenBank/DDBJ databases">
        <authorList>
            <person name="Sun Z.S."/>
            <person name="Albrecht U."/>
            <person name="Echele G."/>
            <person name="Lee C.C."/>
        </authorList>
    </citation>
    <scope>NUCLEOTIDE SEQUENCE [LARGE SCALE GENOMIC DNA]</scope>
    <source>
        <strain evidence="3 4">DSM 14827</strain>
    </source>
</reference>
<accession>A0A239PTR8</accession>
<dbReference type="RefSeq" id="WP_089344016.1">
    <property type="nucleotide sequence ID" value="NZ_CP067132.1"/>
</dbReference>
<evidence type="ECO:0000259" key="2">
    <source>
        <dbReference type="Pfam" id="PF07331"/>
    </source>
</evidence>
<keyword evidence="1" id="KW-0812">Transmembrane</keyword>
<dbReference type="AlphaFoldDB" id="A0A239PTR8"/>
<evidence type="ECO:0000313" key="3">
    <source>
        <dbReference type="EMBL" id="SNT73528.1"/>
    </source>
</evidence>
<feature type="transmembrane region" description="Helical" evidence="1">
    <location>
        <begin position="102"/>
        <end position="119"/>
    </location>
</feature>